<keyword evidence="1" id="KW-0732">Signal</keyword>
<dbReference type="Proteomes" id="UP000449710">
    <property type="component" value="Unassembled WGS sequence"/>
</dbReference>
<feature type="compositionally biased region" description="Polar residues" evidence="3">
    <location>
        <begin position="218"/>
        <end position="230"/>
    </location>
</feature>
<dbReference type="InterPro" id="IPR057309">
    <property type="entry name" value="PcsB_CC"/>
</dbReference>
<reference evidence="6 7" key="1">
    <citation type="submission" date="2019-04" db="EMBL/GenBank/DDBJ databases">
        <title>Isachenkonia alkalipeptolytica gen. nov. sp. nov. a new anaerobic, alkiliphilic organothrophic bacterium capable to reduce synthesized ferrihydrite isolated from a soda lake.</title>
        <authorList>
            <person name="Toshchakov S.V."/>
            <person name="Zavarzina D.G."/>
            <person name="Zhilina T.N."/>
            <person name="Kostrikina N.A."/>
            <person name="Kublanov I.V."/>
        </authorList>
    </citation>
    <scope>NUCLEOTIDE SEQUENCE [LARGE SCALE GENOMIC DNA]</scope>
    <source>
        <strain evidence="6 7">Z-1701</strain>
    </source>
</reference>
<dbReference type="InterPro" id="IPR016047">
    <property type="entry name" value="M23ase_b-sheet_dom"/>
</dbReference>
<dbReference type="FunFam" id="2.70.70.10:FF:000006">
    <property type="entry name" value="M23 family peptidase"/>
    <property type="match status" value="1"/>
</dbReference>
<feature type="region of interest" description="Disordered" evidence="3">
    <location>
        <begin position="328"/>
        <end position="358"/>
    </location>
</feature>
<dbReference type="EMBL" id="SUMG01000002">
    <property type="protein sequence ID" value="NBG87350.1"/>
    <property type="molecule type" value="Genomic_DNA"/>
</dbReference>
<keyword evidence="2" id="KW-0175">Coiled coil</keyword>
<dbReference type="SUPFAM" id="SSF51261">
    <property type="entry name" value="Duplicated hybrid motif"/>
    <property type="match status" value="1"/>
</dbReference>
<feature type="region of interest" description="Disordered" evidence="3">
    <location>
        <begin position="192"/>
        <end position="240"/>
    </location>
</feature>
<evidence type="ECO:0000313" key="6">
    <source>
        <dbReference type="EMBL" id="NBG87350.1"/>
    </source>
</evidence>
<evidence type="ECO:0000256" key="1">
    <source>
        <dbReference type="ARBA" id="ARBA00022729"/>
    </source>
</evidence>
<feature type="compositionally biased region" description="Basic and acidic residues" evidence="3">
    <location>
        <begin position="192"/>
        <end position="217"/>
    </location>
</feature>
<evidence type="ECO:0000256" key="2">
    <source>
        <dbReference type="SAM" id="Coils"/>
    </source>
</evidence>
<dbReference type="PANTHER" id="PTHR21666">
    <property type="entry name" value="PEPTIDASE-RELATED"/>
    <property type="match status" value="1"/>
</dbReference>
<organism evidence="6 7">
    <name type="scientific">Isachenkonia alkalipeptolytica</name>
    <dbReference type="NCBI Taxonomy" id="2565777"/>
    <lineage>
        <taxon>Bacteria</taxon>
        <taxon>Bacillati</taxon>
        <taxon>Bacillota</taxon>
        <taxon>Clostridia</taxon>
        <taxon>Eubacteriales</taxon>
        <taxon>Clostridiaceae</taxon>
        <taxon>Isachenkonia</taxon>
    </lineage>
</organism>
<dbReference type="PANTHER" id="PTHR21666:SF270">
    <property type="entry name" value="MUREIN HYDROLASE ACTIVATOR ENVC"/>
    <property type="match status" value="1"/>
</dbReference>
<dbReference type="InterPro" id="IPR011055">
    <property type="entry name" value="Dup_hybrid_motif"/>
</dbReference>
<accession>A0AA43XK33</accession>
<feature type="domain" description="Peptidoglycan hydrolase PcsB coiled-coil" evidence="5">
    <location>
        <begin position="47"/>
        <end position="118"/>
    </location>
</feature>
<keyword evidence="7" id="KW-1185">Reference proteome</keyword>
<dbReference type="Pfam" id="PF01551">
    <property type="entry name" value="Peptidase_M23"/>
    <property type="match status" value="1"/>
</dbReference>
<proteinExistence type="predicted"/>
<feature type="coiled-coil region" evidence="2">
    <location>
        <begin position="3"/>
        <end position="58"/>
    </location>
</feature>
<evidence type="ECO:0000259" key="4">
    <source>
        <dbReference type="Pfam" id="PF01551"/>
    </source>
</evidence>
<dbReference type="CDD" id="cd12797">
    <property type="entry name" value="M23_peptidase"/>
    <property type="match status" value="1"/>
</dbReference>
<evidence type="ECO:0000313" key="7">
    <source>
        <dbReference type="Proteomes" id="UP000449710"/>
    </source>
</evidence>
<comment type="caution">
    <text evidence="6">The sequence shown here is derived from an EMBL/GenBank/DDBJ whole genome shotgun (WGS) entry which is preliminary data.</text>
</comment>
<dbReference type="Pfam" id="PF24568">
    <property type="entry name" value="CC_PcsB"/>
    <property type="match status" value="1"/>
</dbReference>
<name>A0AA43XK33_9CLOT</name>
<feature type="domain" description="M23ase beta-sheet core" evidence="4">
    <location>
        <begin position="257"/>
        <end position="352"/>
    </location>
</feature>
<dbReference type="Gene3D" id="2.70.70.10">
    <property type="entry name" value="Glucose Permease (Domain IIA)"/>
    <property type="match status" value="1"/>
</dbReference>
<sequence length="358" mass="40313">MEEAEIIEKIETLEMEIIETEDEIDRLEGQISETTEKIEDTKEELVEAEETIVEKNDTLESRLDTMYRRGNIGYIEVLLGSGDFTELLTNVDMIRKIANQDVELIEELEEQRNLIASKKKMLEDQEAKLVSYQEDAKDQKEQLQVSRGTQVSLRREVQSAIGQMEEELNQKEQESQNLQAEIQELQEAERARLEAERRRKEEERKAQEQAAKEEATKDQGSQEQVDTSRPSVWPVPGYTRISSPYGNRTHPVLGGTRFHAGIDIPAPSGTPVVAAASGTVIMSQYSGSYGNVVVIDHGNGISTLYAHNSRNQVSRGQQVQGGETIARIGTTGMSTGPHLHFEVQRNGNTTNPMDWLRN</sequence>
<dbReference type="InterPro" id="IPR050570">
    <property type="entry name" value="Cell_wall_metabolism_enzyme"/>
</dbReference>
<evidence type="ECO:0000259" key="5">
    <source>
        <dbReference type="Pfam" id="PF24568"/>
    </source>
</evidence>
<dbReference type="Gene3D" id="6.10.250.3150">
    <property type="match status" value="1"/>
</dbReference>
<evidence type="ECO:0000256" key="3">
    <source>
        <dbReference type="SAM" id="MobiDB-lite"/>
    </source>
</evidence>
<dbReference type="GO" id="GO:0004222">
    <property type="term" value="F:metalloendopeptidase activity"/>
    <property type="evidence" value="ECO:0007669"/>
    <property type="project" value="TreeGrafter"/>
</dbReference>
<protein>
    <submittedName>
        <fullName evidence="6">Peptidase M23</fullName>
    </submittedName>
</protein>
<gene>
    <name evidence="6" type="ORF">ISALK_02430</name>
</gene>
<dbReference type="AlphaFoldDB" id="A0AA43XK33"/>